<gene>
    <name evidence="1" type="ORF">MM415B05975_0006</name>
</gene>
<accession>A0A6M3LQZ7</accession>
<evidence type="ECO:0000313" key="1">
    <source>
        <dbReference type="EMBL" id="QJA97766.1"/>
    </source>
</evidence>
<proteinExistence type="predicted"/>
<protein>
    <submittedName>
        <fullName evidence="1">Uncharacterized protein</fullName>
    </submittedName>
</protein>
<sequence>MKQPKLIFGDKESIAIRDKLENNPNKGESELDYWLNPYSCHGCGKHIKDRGFCRKCEKKIP</sequence>
<dbReference type="AlphaFoldDB" id="A0A6M3LQZ7"/>
<reference evidence="1" key="1">
    <citation type="submission" date="2020-03" db="EMBL/GenBank/DDBJ databases">
        <title>The deep terrestrial virosphere.</title>
        <authorList>
            <person name="Holmfeldt K."/>
            <person name="Nilsson E."/>
            <person name="Simone D."/>
            <person name="Lopez-Fernandez M."/>
            <person name="Wu X."/>
            <person name="de Brujin I."/>
            <person name="Lundin D."/>
            <person name="Andersson A."/>
            <person name="Bertilsson S."/>
            <person name="Dopson M."/>
        </authorList>
    </citation>
    <scope>NUCLEOTIDE SEQUENCE</scope>
    <source>
        <strain evidence="1">MM415B05975</strain>
    </source>
</reference>
<name>A0A6M3LQZ7_9ZZZZ</name>
<dbReference type="EMBL" id="MT143523">
    <property type="protein sequence ID" value="QJA97766.1"/>
    <property type="molecule type" value="Genomic_DNA"/>
</dbReference>
<organism evidence="1">
    <name type="scientific">viral metagenome</name>
    <dbReference type="NCBI Taxonomy" id="1070528"/>
    <lineage>
        <taxon>unclassified sequences</taxon>
        <taxon>metagenomes</taxon>
        <taxon>organismal metagenomes</taxon>
    </lineage>
</organism>